<reference evidence="1" key="2">
    <citation type="submission" date="2020-11" db="EMBL/GenBank/DDBJ databases">
        <authorList>
            <person name="McCartney M.A."/>
            <person name="Auch B."/>
            <person name="Kono T."/>
            <person name="Mallez S."/>
            <person name="Becker A."/>
            <person name="Gohl D.M."/>
            <person name="Silverstein K.A.T."/>
            <person name="Koren S."/>
            <person name="Bechman K.B."/>
            <person name="Herman A."/>
            <person name="Abrahante J.E."/>
            <person name="Garbe J."/>
        </authorList>
    </citation>
    <scope>NUCLEOTIDE SEQUENCE</scope>
    <source>
        <strain evidence="1">Duluth1</strain>
        <tissue evidence="1">Whole animal</tissue>
    </source>
</reference>
<reference evidence="1" key="1">
    <citation type="journal article" date="2019" name="bioRxiv">
        <title>The Genome of the Zebra Mussel, Dreissena polymorpha: A Resource for Invasive Species Research.</title>
        <authorList>
            <person name="McCartney M.A."/>
            <person name="Auch B."/>
            <person name="Kono T."/>
            <person name="Mallez S."/>
            <person name="Zhang Y."/>
            <person name="Obille A."/>
            <person name="Becker A."/>
            <person name="Abrahante J.E."/>
            <person name="Garbe J."/>
            <person name="Badalamenti J.P."/>
            <person name="Herman A."/>
            <person name="Mangelson H."/>
            <person name="Liachko I."/>
            <person name="Sullivan S."/>
            <person name="Sone E.D."/>
            <person name="Koren S."/>
            <person name="Silverstein K.A.T."/>
            <person name="Beckman K.B."/>
            <person name="Gohl D.M."/>
        </authorList>
    </citation>
    <scope>NUCLEOTIDE SEQUENCE</scope>
    <source>
        <strain evidence="1">Duluth1</strain>
        <tissue evidence="1">Whole animal</tissue>
    </source>
</reference>
<protein>
    <submittedName>
        <fullName evidence="1">Uncharacterized protein</fullName>
    </submittedName>
</protein>
<dbReference type="EMBL" id="JAIWYP010000011">
    <property type="protein sequence ID" value="KAH3739570.1"/>
    <property type="molecule type" value="Genomic_DNA"/>
</dbReference>
<dbReference type="AlphaFoldDB" id="A0A9D4HY10"/>
<evidence type="ECO:0000313" key="1">
    <source>
        <dbReference type="EMBL" id="KAH3739570.1"/>
    </source>
</evidence>
<proteinExistence type="predicted"/>
<name>A0A9D4HY10_DREPO</name>
<dbReference type="Proteomes" id="UP000828390">
    <property type="component" value="Unassembled WGS sequence"/>
</dbReference>
<evidence type="ECO:0000313" key="2">
    <source>
        <dbReference type="Proteomes" id="UP000828390"/>
    </source>
</evidence>
<sequence>MLVNLVRVFRVEHMGFGSHLATCTDRCKQLGYREYLLSVRYRARLCSANAFVKAMRKIYAADYFG</sequence>
<gene>
    <name evidence="1" type="ORF">DPMN_046224</name>
</gene>
<organism evidence="1 2">
    <name type="scientific">Dreissena polymorpha</name>
    <name type="common">Zebra mussel</name>
    <name type="synonym">Mytilus polymorpha</name>
    <dbReference type="NCBI Taxonomy" id="45954"/>
    <lineage>
        <taxon>Eukaryota</taxon>
        <taxon>Metazoa</taxon>
        <taxon>Spiralia</taxon>
        <taxon>Lophotrochozoa</taxon>
        <taxon>Mollusca</taxon>
        <taxon>Bivalvia</taxon>
        <taxon>Autobranchia</taxon>
        <taxon>Heteroconchia</taxon>
        <taxon>Euheterodonta</taxon>
        <taxon>Imparidentia</taxon>
        <taxon>Neoheterodontei</taxon>
        <taxon>Myida</taxon>
        <taxon>Dreissenoidea</taxon>
        <taxon>Dreissenidae</taxon>
        <taxon>Dreissena</taxon>
    </lineage>
</organism>
<accession>A0A9D4HY10</accession>
<keyword evidence="2" id="KW-1185">Reference proteome</keyword>
<comment type="caution">
    <text evidence="1">The sequence shown here is derived from an EMBL/GenBank/DDBJ whole genome shotgun (WGS) entry which is preliminary data.</text>
</comment>